<dbReference type="KEGG" id="etd:ETAF_1764"/>
<keyword evidence="1" id="KW-0812">Transmembrane</keyword>
<feature type="transmembrane region" description="Helical" evidence="1">
    <location>
        <begin position="64"/>
        <end position="85"/>
    </location>
</feature>
<feature type="transmembrane region" description="Helical" evidence="1">
    <location>
        <begin position="167"/>
        <end position="187"/>
    </location>
</feature>
<feature type="transmembrane region" description="Helical" evidence="1">
    <location>
        <begin position="249"/>
        <end position="273"/>
    </location>
</feature>
<evidence type="ECO:0008006" key="4">
    <source>
        <dbReference type="Google" id="ProtNLM"/>
    </source>
</evidence>
<evidence type="ECO:0000256" key="1">
    <source>
        <dbReference type="SAM" id="Phobius"/>
    </source>
</evidence>
<keyword evidence="1" id="KW-1133">Transmembrane helix</keyword>
<feature type="transmembrane region" description="Helical" evidence="1">
    <location>
        <begin position="361"/>
        <end position="382"/>
    </location>
</feature>
<feature type="transmembrane region" description="Helical" evidence="1">
    <location>
        <begin position="97"/>
        <end position="113"/>
    </location>
</feature>
<dbReference type="EMBL" id="CP002154">
    <property type="protein sequence ID" value="ADM41872.1"/>
    <property type="molecule type" value="Genomic_DNA"/>
</dbReference>
<gene>
    <name evidence="2" type="ordered locus">ETAF_1764</name>
</gene>
<feature type="transmembrane region" description="Helical" evidence="1">
    <location>
        <begin position="32"/>
        <end position="52"/>
    </location>
</feature>
<feature type="transmembrane region" description="Helical" evidence="1">
    <location>
        <begin position="7"/>
        <end position="26"/>
    </location>
</feature>
<keyword evidence="3" id="KW-1185">Reference proteome</keyword>
<dbReference type="PATRIC" id="fig|718251.5.peg.1829"/>
<protein>
    <recommendedName>
        <fullName evidence="4">Capsular biosynthesis protein</fullName>
    </recommendedName>
</protein>
<feature type="transmembrane region" description="Helical" evidence="1">
    <location>
        <begin position="427"/>
        <end position="447"/>
    </location>
</feature>
<dbReference type="Proteomes" id="UP000002230">
    <property type="component" value="Chromosome"/>
</dbReference>
<accession>A0A0H3DTB1</accession>
<feature type="transmembrane region" description="Helical" evidence="1">
    <location>
        <begin position="218"/>
        <end position="237"/>
    </location>
</feature>
<sequence>MRLNTGTYLQAYLYITLIVCGTAQYFSGIGAILWIPFFMTLAIPVLMLLQNRTERLDLTLPERIILLLYLAFMALSTISTLLQGGLTVTLVGFKNELALSLIAMSLLLGFCRESQVYRLLRSLDWVFYAQFPLVIIQILFILPKRIALRGESEMWDAVVGTFGGDPMGGGNTAALGLFCLLIMLLKVSAYRHGVISLRSALLHVVLAFALCVVGEVKFVILLAPLLLLLVWVMPSYLRGMGRINLKSLLLILLGALLLVALAILVLASGYTAAFGGEQGRSALAIFFDSMGYIVDPHFIMPSGELGRLTTLFFWLQNNDLWGISSQLFGYGLNATNSGSSVSAGYLHTLFNLILDATSLSMLLWEVGIVGTLLFIGLIVAILAATWPRPLLSPTGLSDADRYLLSSAPALTIFAIGCLLSLPYSQILMIIPMLQCLFYLALGALLVIRRGVRHYREATND</sequence>
<evidence type="ECO:0000313" key="2">
    <source>
        <dbReference type="EMBL" id="ADM41872.1"/>
    </source>
</evidence>
<reference evidence="2 3" key="2">
    <citation type="journal article" date="2011" name="BMC Immunol.">
        <title>Comparison of static immersion and intravenous injection systems for exposure of zebrafish embryos to the natural pathogen Edwardsiella tarda.</title>
        <authorList>
            <person name="van Soest J.J."/>
            <person name="Stockhammer O.W."/>
            <person name="Ordas A."/>
            <person name="Bloemberg G.V."/>
            <person name="Spaink H.P."/>
            <person name="Meijer A.H."/>
        </authorList>
    </citation>
    <scope>NUCLEOTIDE SEQUENCE [LARGE SCALE GENOMIC DNA]</scope>
    <source>
        <strain evidence="2 3">FL6-60</strain>
    </source>
</reference>
<proteinExistence type="predicted"/>
<keyword evidence="1" id="KW-0472">Membrane</keyword>
<reference evidence="3" key="1">
    <citation type="submission" date="2010-08" db="EMBL/GenBank/DDBJ databases">
        <title>Genome comparisons of Edwardsiella bacteria analysed using deep sequencing technology.</title>
        <authorList>
            <person name="van Soest J.J."/>
            <person name="Henkel C.V."/>
            <person name="Jansen H.J."/>
            <person name="van den Hondel C.A.M.J.J."/>
            <person name="Bloemberg G.V."/>
            <person name="Meijer A.H."/>
            <person name="Spaink H.P."/>
        </authorList>
    </citation>
    <scope>NUCLEOTIDE SEQUENCE [LARGE SCALE GENOMIC DNA]</scope>
    <source>
        <strain evidence="3">FL6-60</strain>
    </source>
</reference>
<feature type="transmembrane region" description="Helical" evidence="1">
    <location>
        <begin position="125"/>
        <end position="147"/>
    </location>
</feature>
<organism evidence="2 3">
    <name type="scientific">Edwardsiella tarda (strain FL6-60)</name>
    <dbReference type="NCBI Taxonomy" id="718251"/>
    <lineage>
        <taxon>Bacteria</taxon>
        <taxon>Pseudomonadati</taxon>
        <taxon>Pseudomonadota</taxon>
        <taxon>Gammaproteobacteria</taxon>
        <taxon>Enterobacterales</taxon>
        <taxon>Hafniaceae</taxon>
        <taxon>Edwardsiella</taxon>
    </lineage>
</organism>
<evidence type="ECO:0000313" key="3">
    <source>
        <dbReference type="Proteomes" id="UP000002230"/>
    </source>
</evidence>
<dbReference type="HOGENOM" id="CLU_594140_0_0_6"/>
<dbReference type="AlphaFoldDB" id="A0A0H3DTB1"/>
<name>A0A0H3DTB1_EDWTF</name>